<dbReference type="GO" id="GO:0047453">
    <property type="term" value="F:ATP-dependent NAD(P)H-hydrate dehydratase activity"/>
    <property type="evidence" value="ECO:0007669"/>
    <property type="project" value="UniProtKB-UniRule"/>
</dbReference>
<dbReference type="GO" id="GO:0110051">
    <property type="term" value="P:metabolite repair"/>
    <property type="evidence" value="ECO:0007669"/>
    <property type="project" value="TreeGrafter"/>
</dbReference>
<dbReference type="GO" id="GO:0052856">
    <property type="term" value="F:NAD(P)HX epimerase activity"/>
    <property type="evidence" value="ECO:0007669"/>
    <property type="project" value="TreeGrafter"/>
</dbReference>
<evidence type="ECO:0000259" key="13">
    <source>
        <dbReference type="PROSITE" id="PS51383"/>
    </source>
</evidence>
<comment type="similarity">
    <text evidence="12">Belongs to the NnrD/CARKD family.</text>
</comment>
<keyword evidence="15" id="KW-0808">Transferase</keyword>
<reference evidence="15 16" key="1">
    <citation type="submission" date="2020-08" db="EMBL/GenBank/DDBJ databases">
        <authorList>
            <person name="Newling K."/>
            <person name="Davey J."/>
            <person name="Forrester S."/>
        </authorList>
    </citation>
    <scope>NUCLEOTIDE SEQUENCE [LARGE SCALE GENOMIC DNA]</scope>
    <source>
        <strain evidence="16">Crithidia deanei Carvalho (ATCC PRA-265)</strain>
    </source>
</reference>
<dbReference type="InterPro" id="IPR000631">
    <property type="entry name" value="CARKD"/>
</dbReference>
<feature type="binding site" evidence="12">
    <location>
        <begin position="214"/>
        <end position="220"/>
    </location>
    <ligand>
        <name>(6S)-NADPHX</name>
        <dbReference type="ChEBI" id="CHEBI:64076"/>
    </ligand>
</feature>
<comment type="catalytic activity">
    <reaction evidence="12">
        <text>(6S)-NADHX + ATP = ADP + phosphate + NADH + H(+)</text>
        <dbReference type="Rhea" id="RHEA:19017"/>
        <dbReference type="ChEBI" id="CHEBI:15378"/>
        <dbReference type="ChEBI" id="CHEBI:30616"/>
        <dbReference type="ChEBI" id="CHEBI:43474"/>
        <dbReference type="ChEBI" id="CHEBI:57945"/>
        <dbReference type="ChEBI" id="CHEBI:64074"/>
        <dbReference type="ChEBI" id="CHEBI:456216"/>
        <dbReference type="EC" id="4.2.1.93"/>
    </reaction>
</comment>
<organism evidence="15 16">
    <name type="scientific">Angomonas deanei</name>
    <dbReference type="NCBI Taxonomy" id="59799"/>
    <lineage>
        <taxon>Eukaryota</taxon>
        <taxon>Discoba</taxon>
        <taxon>Euglenozoa</taxon>
        <taxon>Kinetoplastea</taxon>
        <taxon>Metakinetoplastina</taxon>
        <taxon>Trypanosomatida</taxon>
        <taxon>Trypanosomatidae</taxon>
        <taxon>Strigomonadinae</taxon>
        <taxon>Angomonas</taxon>
    </lineage>
</organism>
<name>A0A7G2CM79_9TRYP</name>
<dbReference type="PROSITE" id="PS51385">
    <property type="entry name" value="YJEF_N"/>
    <property type="match status" value="1"/>
</dbReference>
<sequence length="345" mass="35743">MADHTATFICLKPGLLTGAARRYVGQLHYNTLGLSQWMLDPTRIEAAVCHRISAASLPLYFNTATRSPCAHKGSNGRVLLIGGEVGYGGAILMSAEAALAAGAGLVRVFTQGEHVTPLLVRTPEVMVTTAPEATSEAFSDRLQEALSWCSVLAVGPGLGQGAFGRETMKAVLHHASVNPTKMVVFDADALNLLATLQAEGTSLPTLPSSIITPHPGEAARLLECSVKKVERDRLQSAQKLSALLGGACILKGPGSIVHSQPDKKMTIVDAGNAGMATGGMGDVLTGVIAGLAGQSLFPTLDTLTCAGTLVHSTAADMAVETAEGAGTRGLRATEIIPYVKHCTNL</sequence>
<keyword evidence="12" id="KW-0597">Phosphoprotein</keyword>
<evidence type="ECO:0000313" key="15">
    <source>
        <dbReference type="EMBL" id="CAD2219372.1"/>
    </source>
</evidence>
<dbReference type="Gene3D" id="3.40.1190.20">
    <property type="match status" value="1"/>
</dbReference>
<evidence type="ECO:0000256" key="4">
    <source>
        <dbReference type="ARBA" id="ARBA00022741"/>
    </source>
</evidence>
<feature type="binding site" evidence="12">
    <location>
        <position position="282"/>
    </location>
    <ligand>
        <name>(6S)-NADPHX</name>
        <dbReference type="ChEBI" id="CHEBI:64076"/>
    </ligand>
</feature>
<feature type="domain" description="YjeF C-terminal" evidence="13">
    <location>
        <begin position="54"/>
        <end position="345"/>
    </location>
</feature>
<dbReference type="GO" id="GO:0016301">
    <property type="term" value="F:kinase activity"/>
    <property type="evidence" value="ECO:0007669"/>
    <property type="project" value="UniProtKB-KW"/>
</dbReference>
<dbReference type="Proteomes" id="UP000515908">
    <property type="component" value="Chromosome 13"/>
</dbReference>
<keyword evidence="4 12" id="KW-0547">Nucleotide-binding</keyword>
<dbReference type="VEuPathDB" id="TriTrypDB:ADEAN_000687700"/>
<dbReference type="GO" id="GO:0046496">
    <property type="term" value="P:nicotinamide nucleotide metabolic process"/>
    <property type="evidence" value="ECO:0007669"/>
    <property type="project" value="UniProtKB-UniRule"/>
</dbReference>
<feature type="binding site" evidence="12">
    <location>
        <begin position="251"/>
        <end position="255"/>
    </location>
    <ligand>
        <name>ATP</name>
        <dbReference type="ChEBI" id="CHEBI:30616"/>
    </ligand>
</feature>
<comment type="similarity">
    <text evidence="3">In the C-terminal section; belongs to the NnrD/CARKD family.</text>
</comment>
<comment type="function">
    <text evidence="9">Bifunctional enzyme that catalyzes the epimerization of the S- and R-forms of NAD(P)HX and the dehydration of the S-form of NAD(P)HX at the expense of ADP, which is converted to AMP. This allows the repair of both epimers of NAD(P)HX, a damaged form of NAD(P)H that is a result of enzymatic or heat-dependent hydration.</text>
</comment>
<dbReference type="PANTHER" id="PTHR12592">
    <property type="entry name" value="ATP-DEPENDENT (S)-NAD(P)H-HYDRATE DEHYDRATASE FAMILY MEMBER"/>
    <property type="match status" value="1"/>
</dbReference>
<dbReference type="InterPro" id="IPR017953">
    <property type="entry name" value="Carbohydrate_kinase_pred_CS"/>
</dbReference>
<keyword evidence="16" id="KW-1185">Reference proteome</keyword>
<dbReference type="CDD" id="cd01171">
    <property type="entry name" value="YXKO-related"/>
    <property type="match status" value="1"/>
</dbReference>
<comment type="cofactor">
    <cofactor evidence="1">
        <name>K(+)</name>
        <dbReference type="ChEBI" id="CHEBI:29103"/>
    </cofactor>
</comment>
<evidence type="ECO:0000313" key="16">
    <source>
        <dbReference type="Proteomes" id="UP000515908"/>
    </source>
</evidence>
<evidence type="ECO:0000256" key="9">
    <source>
        <dbReference type="ARBA" id="ARBA00025153"/>
    </source>
</evidence>
<dbReference type="InterPro" id="IPR004443">
    <property type="entry name" value="YjeF_N_dom"/>
</dbReference>
<evidence type="ECO:0000256" key="10">
    <source>
        <dbReference type="ARBA" id="ARBA00048238"/>
    </source>
</evidence>
<dbReference type="NCBIfam" id="TIGR00196">
    <property type="entry name" value="yjeF_cterm"/>
    <property type="match status" value="1"/>
</dbReference>
<comment type="catalytic activity">
    <reaction evidence="11">
        <text>(6S)-NADPHX + ADP = AMP + phosphate + NADPH + H(+)</text>
        <dbReference type="Rhea" id="RHEA:32235"/>
        <dbReference type="ChEBI" id="CHEBI:15378"/>
        <dbReference type="ChEBI" id="CHEBI:43474"/>
        <dbReference type="ChEBI" id="CHEBI:57783"/>
        <dbReference type="ChEBI" id="CHEBI:64076"/>
        <dbReference type="ChEBI" id="CHEBI:456215"/>
        <dbReference type="ChEBI" id="CHEBI:456216"/>
        <dbReference type="EC" id="4.2.1.136"/>
    </reaction>
</comment>
<evidence type="ECO:0000256" key="7">
    <source>
        <dbReference type="ARBA" id="ARBA00023027"/>
    </source>
</evidence>
<evidence type="ECO:0000256" key="8">
    <source>
        <dbReference type="ARBA" id="ARBA00023239"/>
    </source>
</evidence>
<proteinExistence type="inferred from homology"/>
<feature type="binding site" evidence="12">
    <location>
        <position position="157"/>
    </location>
    <ligand>
        <name>(6S)-NADPHX</name>
        <dbReference type="ChEBI" id="CHEBI:64076"/>
    </ligand>
</feature>
<dbReference type="SUPFAM" id="SSF64153">
    <property type="entry name" value="YjeF N-terminal domain-like"/>
    <property type="match status" value="1"/>
</dbReference>
<dbReference type="EMBL" id="LR877157">
    <property type="protein sequence ID" value="CAD2219372.1"/>
    <property type="molecule type" value="Genomic_DNA"/>
</dbReference>
<dbReference type="GO" id="GO:0052855">
    <property type="term" value="F:ADP-dependent NAD(P)H-hydrate dehydratase activity"/>
    <property type="evidence" value="ECO:0007669"/>
    <property type="project" value="UniProtKB-EC"/>
</dbReference>
<accession>A0A7G2CM79</accession>
<gene>
    <name evidence="15" type="ORF">ADEAN_000687700</name>
</gene>
<evidence type="ECO:0000256" key="12">
    <source>
        <dbReference type="HAMAP-Rule" id="MF_03157"/>
    </source>
</evidence>
<dbReference type="PANTHER" id="PTHR12592:SF0">
    <property type="entry name" value="ATP-DEPENDENT (S)-NAD(P)H-HYDRATE DEHYDRATASE"/>
    <property type="match status" value="1"/>
</dbReference>
<evidence type="ECO:0000256" key="1">
    <source>
        <dbReference type="ARBA" id="ARBA00001958"/>
    </source>
</evidence>
<comment type="function">
    <text evidence="12">Catalyzes the dehydration of the S-form of NAD(P)HX at the expense of ATP, which is converted to ADP. Together with NAD(P)HX epimerase, which catalyzes the epimerization of the S- and R-forms, the enzyme allows the repair of both epimers of NAD(P)HX, a damaged form of NAD(P)H that is a result of enzymatic or heat-dependent hydration.</text>
</comment>
<dbReference type="InterPro" id="IPR029056">
    <property type="entry name" value="Ribokinase-like"/>
</dbReference>
<dbReference type="HAMAP" id="MF_01965">
    <property type="entry name" value="NADHX_dehydratase"/>
    <property type="match status" value="1"/>
</dbReference>
<feature type="binding site" evidence="12">
    <location>
        <begin position="272"/>
        <end position="281"/>
    </location>
    <ligand>
        <name>ATP</name>
        <dbReference type="ChEBI" id="CHEBI:30616"/>
    </ligand>
</feature>
<comment type="cofactor">
    <cofactor evidence="12">
        <name>Mg(2+)</name>
        <dbReference type="ChEBI" id="CHEBI:18420"/>
    </cofactor>
</comment>
<evidence type="ECO:0000256" key="5">
    <source>
        <dbReference type="ARBA" id="ARBA00022840"/>
    </source>
</evidence>
<keyword evidence="6" id="KW-0521">NADP</keyword>
<dbReference type="GO" id="GO:0005524">
    <property type="term" value="F:ATP binding"/>
    <property type="evidence" value="ECO:0007669"/>
    <property type="project" value="UniProtKB-KW"/>
</dbReference>
<dbReference type="PROSITE" id="PS01050">
    <property type="entry name" value="YJEF_C_2"/>
    <property type="match status" value="1"/>
</dbReference>
<keyword evidence="8 12" id="KW-0456">Lyase</keyword>
<dbReference type="InterPro" id="IPR036652">
    <property type="entry name" value="YjeF_N_dom_sf"/>
</dbReference>
<keyword evidence="15" id="KW-0418">Kinase</keyword>
<comment type="catalytic activity">
    <reaction evidence="12">
        <text>(6S)-NADPHX + ATP = ADP + phosphate + NADPH + H(+)</text>
        <dbReference type="Rhea" id="RHEA:32231"/>
        <dbReference type="ChEBI" id="CHEBI:15378"/>
        <dbReference type="ChEBI" id="CHEBI:30616"/>
        <dbReference type="ChEBI" id="CHEBI:43474"/>
        <dbReference type="ChEBI" id="CHEBI:57783"/>
        <dbReference type="ChEBI" id="CHEBI:64076"/>
        <dbReference type="ChEBI" id="CHEBI:456216"/>
        <dbReference type="EC" id="4.2.1.93"/>
    </reaction>
</comment>
<dbReference type="AlphaFoldDB" id="A0A7G2CM79"/>
<comment type="similarity">
    <text evidence="2">In the N-terminal section; belongs to the NnrE/AIBP family.</text>
</comment>
<evidence type="ECO:0000256" key="6">
    <source>
        <dbReference type="ARBA" id="ARBA00022857"/>
    </source>
</evidence>
<evidence type="ECO:0000256" key="11">
    <source>
        <dbReference type="ARBA" id="ARBA00049209"/>
    </source>
</evidence>
<dbReference type="EC" id="4.2.1.93" evidence="12"/>
<keyword evidence="5 12" id="KW-0067">ATP-binding</keyword>
<protein>
    <recommendedName>
        <fullName evidence="12">ATP-dependent (S)-NAD(P)H-hydrate dehydratase</fullName>
        <ecNumber evidence="12">4.2.1.93</ecNumber>
    </recommendedName>
    <alternativeName>
        <fullName evidence="12">ATP-dependent NAD(P)HX dehydratase</fullName>
    </alternativeName>
</protein>
<comment type="catalytic activity">
    <reaction evidence="10">
        <text>(6S)-NADHX + ADP = AMP + phosphate + NADH + H(+)</text>
        <dbReference type="Rhea" id="RHEA:32223"/>
        <dbReference type="ChEBI" id="CHEBI:15378"/>
        <dbReference type="ChEBI" id="CHEBI:43474"/>
        <dbReference type="ChEBI" id="CHEBI:57945"/>
        <dbReference type="ChEBI" id="CHEBI:64074"/>
        <dbReference type="ChEBI" id="CHEBI:456215"/>
        <dbReference type="ChEBI" id="CHEBI:456216"/>
        <dbReference type="EC" id="4.2.1.136"/>
    </reaction>
</comment>
<dbReference type="Pfam" id="PF01256">
    <property type="entry name" value="Carb_kinase"/>
    <property type="match status" value="1"/>
</dbReference>
<evidence type="ECO:0000259" key="14">
    <source>
        <dbReference type="PROSITE" id="PS51385"/>
    </source>
</evidence>
<dbReference type="SUPFAM" id="SSF53613">
    <property type="entry name" value="Ribokinase-like"/>
    <property type="match status" value="1"/>
</dbReference>
<feature type="domain" description="YjeF N-terminal" evidence="14">
    <location>
        <begin position="1"/>
        <end position="40"/>
    </location>
</feature>
<dbReference type="PROSITE" id="PS51383">
    <property type="entry name" value="YJEF_C_3"/>
    <property type="match status" value="1"/>
</dbReference>
<evidence type="ECO:0000256" key="2">
    <source>
        <dbReference type="ARBA" id="ARBA00006001"/>
    </source>
</evidence>
<keyword evidence="7 12" id="KW-0520">NAD</keyword>
<evidence type="ECO:0000256" key="3">
    <source>
        <dbReference type="ARBA" id="ARBA00009524"/>
    </source>
</evidence>